<dbReference type="EMBL" id="JAKLTN010000002">
    <property type="protein sequence ID" value="MCG2577037.1"/>
    <property type="molecule type" value="Genomic_DNA"/>
</dbReference>
<accession>A0ABS9K1J6</accession>
<name>A0ABS9K1J6_9RHOO</name>
<gene>
    <name evidence="2" type="ORF">LZ012_08510</name>
</gene>
<feature type="domain" description="YgjP-like metallopeptidase" evidence="1">
    <location>
        <begin position="110"/>
        <end position="156"/>
    </location>
</feature>
<evidence type="ECO:0000259" key="1">
    <source>
        <dbReference type="Pfam" id="PF01863"/>
    </source>
</evidence>
<dbReference type="Pfam" id="PF01863">
    <property type="entry name" value="YgjP-like"/>
    <property type="match status" value="1"/>
</dbReference>
<comment type="caution">
    <text evidence="2">The sequence shown here is derived from an EMBL/GenBank/DDBJ whole genome shotgun (WGS) entry which is preliminary data.</text>
</comment>
<dbReference type="PANTHER" id="PTHR30399">
    <property type="entry name" value="UNCHARACTERIZED PROTEIN YGJP"/>
    <property type="match status" value="1"/>
</dbReference>
<organism evidence="2 3">
    <name type="scientific">Dechloromonas hankyongensis</name>
    <dbReference type="NCBI Taxonomy" id="2908002"/>
    <lineage>
        <taxon>Bacteria</taxon>
        <taxon>Pseudomonadati</taxon>
        <taxon>Pseudomonadota</taxon>
        <taxon>Betaproteobacteria</taxon>
        <taxon>Rhodocyclales</taxon>
        <taxon>Azonexaceae</taxon>
        <taxon>Dechloromonas</taxon>
    </lineage>
</organism>
<dbReference type="Gene3D" id="3.30.2010.10">
    <property type="entry name" value="Metalloproteases ('zincins'), catalytic domain"/>
    <property type="match status" value="1"/>
</dbReference>
<reference evidence="2" key="1">
    <citation type="submission" date="2022-01" db="EMBL/GenBank/DDBJ databases">
        <authorList>
            <person name="Jo J.-H."/>
            <person name="Im W.-T."/>
        </authorList>
    </citation>
    <scope>NUCLEOTIDE SEQUENCE</scope>
    <source>
        <strain evidence="2">XY25</strain>
    </source>
</reference>
<protein>
    <submittedName>
        <fullName evidence="2">DUF45 domain-containing protein</fullName>
    </submittedName>
</protein>
<dbReference type="InterPro" id="IPR053136">
    <property type="entry name" value="UTP_pyrophosphatase-like"/>
</dbReference>
<dbReference type="Proteomes" id="UP001165384">
    <property type="component" value="Unassembled WGS sequence"/>
</dbReference>
<dbReference type="RefSeq" id="WP_275709695.1">
    <property type="nucleotide sequence ID" value="NZ_JAKLTN010000002.1"/>
</dbReference>
<evidence type="ECO:0000313" key="3">
    <source>
        <dbReference type="Proteomes" id="UP001165384"/>
    </source>
</evidence>
<dbReference type="InterPro" id="IPR002725">
    <property type="entry name" value="YgjP-like_metallopeptidase"/>
</dbReference>
<dbReference type="PANTHER" id="PTHR30399:SF1">
    <property type="entry name" value="UTP PYROPHOSPHATASE"/>
    <property type="match status" value="1"/>
</dbReference>
<evidence type="ECO:0000313" key="2">
    <source>
        <dbReference type="EMBL" id="MCG2577037.1"/>
    </source>
</evidence>
<keyword evidence="3" id="KW-1185">Reference proteome</keyword>
<sequence length="179" mass="20205">MRPNPPPNYLAGYPAHLVDSVRYAITQGKLAGVLLGKYPQAHDIRTDKALYDYVQTLRSRHLKNTAVVSKVAYDSKLQTLQKALGTHSTIGRVQGGKIKAKREIRVAGLFRDMPGEFLRMIVVHELAHLKESEHNKSFYQLCQHMEADYFQLEFDLRSYLSYLDAGGETLWAVPASSAE</sequence>
<proteinExistence type="predicted"/>